<proteinExistence type="predicted"/>
<protein>
    <submittedName>
        <fullName evidence="2">Uncharacterized protein</fullName>
    </submittedName>
</protein>
<evidence type="ECO:0000313" key="3">
    <source>
        <dbReference type="Proteomes" id="UP000436468"/>
    </source>
</evidence>
<sequence>ARGLQHGLERQPSENGDDGKANADLEQAANHPARACGRFGMGGAIIDRLADRLVVRRLQAVLQIALQPSCARFLVLANGRMIFGKGLLLFVIHDDRTLNCQCARSSETVILNGQCAFGVPLRHGAPSHRTGRYKTAH</sequence>
<evidence type="ECO:0000313" key="2">
    <source>
        <dbReference type="EMBL" id="MVT69447.1"/>
    </source>
</evidence>
<comment type="caution">
    <text evidence="2">The sequence shown here is derived from an EMBL/GenBank/DDBJ whole genome shotgun (WGS) entry which is preliminary data.</text>
</comment>
<feature type="region of interest" description="Disordered" evidence="1">
    <location>
        <begin position="1"/>
        <end position="22"/>
    </location>
</feature>
<reference evidence="2 3" key="1">
    <citation type="submission" date="2019-12" db="EMBL/GenBank/DDBJ databases">
        <title>Draft genome sequences Bradyrhizobium cajani AMBPC1010, Bradyrhizobium pachyrhizi AMBPC1040 and Bradyrhizobium yuanmingense ALSPC3051, three plant growth promoting strains isolated from nodules of Cajanus cajan L. in Dominican Republic.</title>
        <authorList>
            <person name="Flores-Felix J.D."/>
            <person name="Araujo J."/>
            <person name="Diaz-Alcantara C."/>
            <person name="Gonzalez-Andres F."/>
            <person name="Velazquez E."/>
        </authorList>
    </citation>
    <scope>NUCLEOTIDE SEQUENCE [LARGE SCALE GENOMIC DNA]</scope>
    <source>
        <strain evidence="2 3">1040</strain>
    </source>
</reference>
<gene>
    <name evidence="2" type="ORF">GPL21_30580</name>
</gene>
<evidence type="ECO:0000256" key="1">
    <source>
        <dbReference type="SAM" id="MobiDB-lite"/>
    </source>
</evidence>
<name>A0A844ST66_9BRAD</name>
<accession>A0A844ST66</accession>
<dbReference type="EMBL" id="WQNF01000030">
    <property type="protein sequence ID" value="MVT69447.1"/>
    <property type="molecule type" value="Genomic_DNA"/>
</dbReference>
<feature type="compositionally biased region" description="Basic and acidic residues" evidence="1">
    <location>
        <begin position="7"/>
        <end position="22"/>
    </location>
</feature>
<dbReference type="Proteomes" id="UP000436468">
    <property type="component" value="Unassembled WGS sequence"/>
</dbReference>
<feature type="non-terminal residue" evidence="2">
    <location>
        <position position="1"/>
    </location>
</feature>
<keyword evidence="3" id="KW-1185">Reference proteome</keyword>
<dbReference type="AlphaFoldDB" id="A0A844ST66"/>
<organism evidence="2 3">
    <name type="scientific">Bradyrhizobium pachyrhizi</name>
    <dbReference type="NCBI Taxonomy" id="280333"/>
    <lineage>
        <taxon>Bacteria</taxon>
        <taxon>Pseudomonadati</taxon>
        <taxon>Pseudomonadota</taxon>
        <taxon>Alphaproteobacteria</taxon>
        <taxon>Hyphomicrobiales</taxon>
        <taxon>Nitrobacteraceae</taxon>
        <taxon>Bradyrhizobium</taxon>
    </lineage>
</organism>